<accession>A0A9D2GBU5</accession>
<proteinExistence type="predicted"/>
<gene>
    <name evidence="2" type="ORF">H9723_11825</name>
</gene>
<name>A0A9D2GBU5_9FIRM</name>
<reference evidence="2" key="2">
    <citation type="submission" date="2021-04" db="EMBL/GenBank/DDBJ databases">
        <authorList>
            <person name="Gilroy R."/>
        </authorList>
    </citation>
    <scope>NUCLEOTIDE SEQUENCE</scope>
    <source>
        <strain evidence="2">CHK196-3914</strain>
    </source>
</reference>
<evidence type="ECO:0000259" key="1">
    <source>
        <dbReference type="Pfam" id="PF14501"/>
    </source>
</evidence>
<protein>
    <submittedName>
        <fullName evidence="2">GHKL domain-containing protein</fullName>
    </submittedName>
</protein>
<dbReference type="InterPro" id="IPR032834">
    <property type="entry name" value="NatK-like_C"/>
</dbReference>
<dbReference type="SUPFAM" id="SSF55874">
    <property type="entry name" value="ATPase domain of HSP90 chaperone/DNA topoisomerase II/histidine kinase"/>
    <property type="match status" value="1"/>
</dbReference>
<organism evidence="2 3">
    <name type="scientific">Candidatus Mediterraneibacter stercoravium</name>
    <dbReference type="NCBI Taxonomy" id="2838685"/>
    <lineage>
        <taxon>Bacteria</taxon>
        <taxon>Bacillati</taxon>
        <taxon>Bacillota</taxon>
        <taxon>Clostridia</taxon>
        <taxon>Lachnospirales</taxon>
        <taxon>Lachnospiraceae</taxon>
        <taxon>Mediterraneibacter</taxon>
    </lineage>
</organism>
<dbReference type="InterPro" id="IPR036890">
    <property type="entry name" value="HATPase_C_sf"/>
</dbReference>
<feature type="domain" description="Sensor histidine kinase NatK-like C-terminal" evidence="1">
    <location>
        <begin position="182"/>
        <end position="262"/>
    </location>
</feature>
<evidence type="ECO:0000313" key="3">
    <source>
        <dbReference type="Proteomes" id="UP000824116"/>
    </source>
</evidence>
<evidence type="ECO:0000313" key="2">
    <source>
        <dbReference type="EMBL" id="HIZ75910.1"/>
    </source>
</evidence>
<dbReference type="Gene3D" id="3.30.565.10">
    <property type="entry name" value="Histidine kinase-like ATPase, C-terminal domain"/>
    <property type="match status" value="1"/>
</dbReference>
<dbReference type="AlphaFoldDB" id="A0A9D2GBU5"/>
<dbReference type="EMBL" id="DXAY01000270">
    <property type="protein sequence ID" value="HIZ75910.1"/>
    <property type="molecule type" value="Genomic_DNA"/>
</dbReference>
<reference evidence="2" key="1">
    <citation type="journal article" date="2021" name="PeerJ">
        <title>Extensive microbial diversity within the chicken gut microbiome revealed by metagenomics and culture.</title>
        <authorList>
            <person name="Gilroy R."/>
            <person name="Ravi A."/>
            <person name="Getino M."/>
            <person name="Pursley I."/>
            <person name="Horton D.L."/>
            <person name="Alikhan N.F."/>
            <person name="Baker D."/>
            <person name="Gharbi K."/>
            <person name="Hall N."/>
            <person name="Watson M."/>
            <person name="Adriaenssens E.M."/>
            <person name="Foster-Nyarko E."/>
            <person name="Jarju S."/>
            <person name="Secka A."/>
            <person name="Antonio M."/>
            <person name="Oren A."/>
            <person name="Chaudhuri R.R."/>
            <person name="La Ragione R."/>
            <person name="Hildebrand F."/>
            <person name="Pallen M.J."/>
        </authorList>
    </citation>
    <scope>NUCLEOTIDE SEQUENCE</scope>
    <source>
        <strain evidence="2">CHK196-3914</strain>
    </source>
</reference>
<comment type="caution">
    <text evidence="2">The sequence shown here is derived from an EMBL/GenBank/DDBJ whole genome shotgun (WGS) entry which is preliminary data.</text>
</comment>
<sequence length="290" mass="33156">MKYRILFFAGFLIYPVISWEYTILYHYLGSSRIFEQAASILTCISIFSSVALFHTAVDRVISGLLLSKEISVLEQSRKLQDQQDREIRYLKTASEKEQAHFFSSLEVLADLIHTSPEQAVLYARRLTEIPPDTETSRFCSDSFIDLILRTKRAEAKSCGIRTEYRISLPPAENNSVITYPEMSSLFFNLLDNGLESCRHSGAPSPFLRLELSWQGEILRIHMVNSKNPVVKFNGTTTKSERPLHGFGLKIIEQIAEEHLGYCVWRNDGDRFDSLVILNYTQSAKTNNRGD</sequence>
<dbReference type="Proteomes" id="UP000824116">
    <property type="component" value="Unassembled WGS sequence"/>
</dbReference>
<dbReference type="Pfam" id="PF14501">
    <property type="entry name" value="HATPase_c_5"/>
    <property type="match status" value="1"/>
</dbReference>